<dbReference type="GO" id="GO:0000466">
    <property type="term" value="P:maturation of 5.8S rRNA from tricistronic rRNA transcript (SSU-rRNA, 5.8S rRNA, LSU-rRNA)"/>
    <property type="evidence" value="ECO:0007669"/>
    <property type="project" value="TreeGrafter"/>
</dbReference>
<dbReference type="EMBL" id="QLNQ01000023">
    <property type="protein sequence ID" value="RCK64101.1"/>
    <property type="molecule type" value="Genomic_DNA"/>
</dbReference>
<protein>
    <recommendedName>
        <fullName evidence="2">RNase MRP protein 1 RNA binding domain-containing protein</fullName>
    </recommendedName>
</protein>
<name>A0A367YGD8_9ASCO</name>
<dbReference type="STRING" id="5486.A0A367YGD8"/>
<reference evidence="3 4" key="1">
    <citation type="submission" date="2018-06" db="EMBL/GenBank/DDBJ databases">
        <title>Whole genome sequencing of Candida tropicalis (genome annotated by CSBL at Korea University).</title>
        <authorList>
            <person name="Ahn J."/>
        </authorList>
    </citation>
    <scope>NUCLEOTIDE SEQUENCE [LARGE SCALE GENOMIC DNA]</scope>
    <source>
        <strain evidence="3 4">ATCC 20962</strain>
    </source>
</reference>
<dbReference type="GO" id="GO:0000172">
    <property type="term" value="C:ribonuclease MRP complex"/>
    <property type="evidence" value="ECO:0007669"/>
    <property type="project" value="InterPro"/>
</dbReference>
<dbReference type="PANTHER" id="PTHR37792:SF1">
    <property type="entry name" value="RIBONUCLEASE MRP PROTEIN SUBUNIT RMP1"/>
    <property type="match status" value="1"/>
</dbReference>
<dbReference type="CDD" id="cd22573">
    <property type="entry name" value="RMP1_RBD"/>
    <property type="match status" value="1"/>
</dbReference>
<dbReference type="Pfam" id="PF20945">
    <property type="entry name" value="RMP1"/>
    <property type="match status" value="1"/>
</dbReference>
<feature type="region of interest" description="Disordered" evidence="1">
    <location>
        <begin position="673"/>
        <end position="693"/>
    </location>
</feature>
<dbReference type="InterPro" id="IPR047205">
    <property type="entry name" value="RMP1"/>
</dbReference>
<accession>A0A367YGD8</accession>
<dbReference type="OrthoDB" id="5414547at2759"/>
<dbReference type="GO" id="GO:0042134">
    <property type="term" value="F:rRNA primary transcript binding"/>
    <property type="evidence" value="ECO:0007669"/>
    <property type="project" value="InterPro"/>
</dbReference>
<proteinExistence type="predicted"/>
<evidence type="ECO:0000256" key="1">
    <source>
        <dbReference type="SAM" id="MobiDB-lite"/>
    </source>
</evidence>
<evidence type="ECO:0000259" key="2">
    <source>
        <dbReference type="Pfam" id="PF20945"/>
    </source>
</evidence>
<dbReference type="Proteomes" id="UP000253472">
    <property type="component" value="Unassembled WGS sequence"/>
</dbReference>
<feature type="domain" description="RNase MRP protein 1 RNA binding" evidence="2">
    <location>
        <begin position="16"/>
        <end position="110"/>
    </location>
</feature>
<dbReference type="PANTHER" id="PTHR37792">
    <property type="entry name" value="RIBONUCLEASE MRP PROTEIN SUBUNIT RMP1"/>
    <property type="match status" value="1"/>
</dbReference>
<dbReference type="GO" id="GO:0000294">
    <property type="term" value="P:nuclear-transcribed mRNA catabolic process, RNase MRP-dependent"/>
    <property type="evidence" value="ECO:0007669"/>
    <property type="project" value="TreeGrafter"/>
</dbReference>
<comment type="caution">
    <text evidence="3">The sequence shown here is derived from an EMBL/GenBank/DDBJ whole genome shotgun (WGS) entry which is preliminary data.</text>
</comment>
<dbReference type="AlphaFoldDB" id="A0A367YGD8"/>
<organism evidence="3 4">
    <name type="scientific">Candida viswanathii</name>
    <dbReference type="NCBI Taxonomy" id="5486"/>
    <lineage>
        <taxon>Eukaryota</taxon>
        <taxon>Fungi</taxon>
        <taxon>Dikarya</taxon>
        <taxon>Ascomycota</taxon>
        <taxon>Saccharomycotina</taxon>
        <taxon>Pichiomycetes</taxon>
        <taxon>Debaryomycetaceae</taxon>
        <taxon>Candida/Lodderomyces clade</taxon>
        <taxon>Candida</taxon>
    </lineage>
</organism>
<evidence type="ECO:0000313" key="3">
    <source>
        <dbReference type="EMBL" id="RCK64101.1"/>
    </source>
</evidence>
<keyword evidence="4" id="KW-1185">Reference proteome</keyword>
<dbReference type="InterPro" id="IPR047204">
    <property type="entry name" value="RMP1_RBD"/>
</dbReference>
<gene>
    <name evidence="3" type="ORF">Cantr_10728</name>
</gene>
<evidence type="ECO:0000313" key="4">
    <source>
        <dbReference type="Proteomes" id="UP000253472"/>
    </source>
</evidence>
<sequence>MNKAIHHELSTEYDTLFLLHHRSKNQHRQQRWYKYLNTTVRKLRKILKLQHDITRLPAPSSRAEFKIKQMVGLAEDVLALSRDAYWAYAGIIELAQFLSLGFALIASLAKITLLLQQIPGVKPLPKRIRSLEEVCDGPVQIEEEDGEEEEEVVDVDVDVEYAVWHRFGKSRAELLEFKKNASFLTGVMDREVTPIGGMPMTLGTYRDLVLSGTAPDIFTVTSQSVDSASDPSFKRREALYILPAALTTTITDDNVREYMTEENIHYDQEDQLWVSPEVWCSFKQIMPEIFAVVSEATKTNSFSVTCFPTTLIIDDTPITRPNDLEITPENKFNVMLGIHTRRRQWKAYKTSILMKLTNTYPYQAMKYIWKHFIADFMDLDTVTESHSEETVDFGELLFFEVTRWHLQRRAAVLARFDIAEQELNSFMDAIALKVKHAVGDDEEEFCELEEATSKAAACKPPGKLLGRKLRRYVSEYRWFMDMDLRQEIRIVEEPPEDGISSQEIISYAQANNYEIGVGKIKVSSGQWRELLSYTHDIFARIESDPRYKVDEFVPDLSLSSDEIAHAFITHRKRMVNKMVGRPTVIVLYKYVMDCVVAKYAKLELPPFEKLDIDLDYEVSLEFYCWVMAREKYVTKELRRQELNVILEVDRAAARCRAEIIASLTPKRRHLETGNTFTKETEGGQPGGRHNTCI</sequence>